<keyword evidence="2" id="KW-1185">Reference proteome</keyword>
<proteinExistence type="predicted"/>
<evidence type="ECO:0000313" key="2">
    <source>
        <dbReference type="Proteomes" id="UP001227230"/>
    </source>
</evidence>
<name>A0ABY9DFU1_VITVI</name>
<dbReference type="Proteomes" id="UP001227230">
    <property type="component" value="Chromosome 15"/>
</dbReference>
<accession>A0ABY9DFU1</accession>
<gene>
    <name evidence="1" type="ORF">VitviT2T_023569</name>
</gene>
<organism evidence="1 2">
    <name type="scientific">Vitis vinifera</name>
    <name type="common">Grape</name>
    <dbReference type="NCBI Taxonomy" id="29760"/>
    <lineage>
        <taxon>Eukaryota</taxon>
        <taxon>Viridiplantae</taxon>
        <taxon>Streptophyta</taxon>
        <taxon>Embryophyta</taxon>
        <taxon>Tracheophyta</taxon>
        <taxon>Spermatophyta</taxon>
        <taxon>Magnoliopsida</taxon>
        <taxon>eudicotyledons</taxon>
        <taxon>Gunneridae</taxon>
        <taxon>Pentapetalae</taxon>
        <taxon>rosids</taxon>
        <taxon>Vitales</taxon>
        <taxon>Vitaceae</taxon>
        <taxon>Viteae</taxon>
        <taxon>Vitis</taxon>
    </lineage>
</organism>
<reference evidence="1 2" key="1">
    <citation type="journal article" date="2023" name="Hortic Res">
        <title>The complete reference genome for grapevine (Vitis vinifera L.) genetics and breeding.</title>
        <authorList>
            <person name="Shi X."/>
            <person name="Cao S."/>
            <person name="Wang X."/>
            <person name="Huang S."/>
            <person name="Wang Y."/>
            <person name="Liu Z."/>
            <person name="Liu W."/>
            <person name="Leng X."/>
            <person name="Peng Y."/>
            <person name="Wang N."/>
            <person name="Wang Y."/>
            <person name="Ma Z."/>
            <person name="Xu X."/>
            <person name="Zhang F."/>
            <person name="Xue H."/>
            <person name="Zhong H."/>
            <person name="Wang Y."/>
            <person name="Zhang K."/>
            <person name="Velt A."/>
            <person name="Avia K."/>
            <person name="Holtgrawe D."/>
            <person name="Grimplet J."/>
            <person name="Matus J.T."/>
            <person name="Ware D."/>
            <person name="Wu X."/>
            <person name="Wang H."/>
            <person name="Liu C."/>
            <person name="Fang Y."/>
            <person name="Rustenholz C."/>
            <person name="Cheng Z."/>
            <person name="Xiao H."/>
            <person name="Zhou Y."/>
        </authorList>
    </citation>
    <scope>NUCLEOTIDE SEQUENCE [LARGE SCALE GENOMIC DNA]</scope>
    <source>
        <strain evidence="2">cv. Pinot noir / PN40024</strain>
        <tissue evidence="1">Leaf</tissue>
    </source>
</reference>
<protein>
    <submittedName>
        <fullName evidence="1">Uncharacterized protein</fullName>
    </submittedName>
</protein>
<sequence length="71" mass="7889">MNGIRVTRFSGYLRAFKMAGESEYMVVGQNPIQSTCWIDAHMAAKVQYFNIDLKGDSPRRSPKSVQGGCTS</sequence>
<dbReference type="EMBL" id="CP126662">
    <property type="protein sequence ID" value="WKA05609.1"/>
    <property type="molecule type" value="Genomic_DNA"/>
</dbReference>
<evidence type="ECO:0000313" key="1">
    <source>
        <dbReference type="EMBL" id="WKA05609.1"/>
    </source>
</evidence>